<dbReference type="GeneID" id="83544564"/>
<dbReference type="RefSeq" id="WP_090921948.1">
    <property type="nucleotide sequence ID" value="NZ_CP016180.1"/>
</dbReference>
<accession>A0A1H7XPQ8</accession>
<evidence type="ECO:0000313" key="1">
    <source>
        <dbReference type="EMBL" id="MDP8086073.1"/>
    </source>
</evidence>
<evidence type="ECO:0000313" key="2">
    <source>
        <dbReference type="EMBL" id="SEM35167.1"/>
    </source>
</evidence>
<evidence type="ECO:0000313" key="3">
    <source>
        <dbReference type="Proteomes" id="UP000198883"/>
    </source>
</evidence>
<sequence>MGLTISLQQLKKTNFDSIQSLNDYLDQISMQVRVALDSCQWEKAEQLLNKILTILPEHLVALSDLAYVKRKSNQLEEAYAISLSVLAIDPNYVKILDSLTTTCYQMKRFEEALHYAKRSIRLKEQEAQQSTYLYSLPTAVPTGLSKEKARNIISYSLFGDSPRYCECAVLNTQLAKQIYPEWTCRFYVDDTVPSMVIQRLTALDAQVFFVDNDKSKNNGLFWRFLVMSDPNVDCFIIRDADSLLSYKEKAAVDDWLQSGKWFHIMRDGIEHSELILAGMWGGYTGVFPHIQEMIQNRLESLQIRGRTVDQVFLREMIYPTVAQSVLIHDSRNLDGKSKAFPEFPLSDIEKIPYFHIGMIDIGALHTSIYIKDKQAKRIRWYLKNEQDETICTYDLDVRSSERVTIPLPYFYSLKIKEEKWHIHTETLEQ</sequence>
<reference evidence="2" key="2">
    <citation type="submission" date="2016-10" db="EMBL/GenBank/DDBJ databases">
        <authorList>
            <person name="de Groot N.N."/>
        </authorList>
    </citation>
    <scope>NUCLEOTIDE SEQUENCE [LARGE SCALE GENOMIC DNA]</scope>
    <source>
        <strain evidence="2">DSM 24204</strain>
    </source>
</reference>
<gene>
    <name evidence="1" type="ORF">QJT92_09095</name>
    <name evidence="2" type="ORF">SAMN05444853_11351</name>
</gene>
<dbReference type="Proteomes" id="UP001224812">
    <property type="component" value="Unassembled WGS sequence"/>
</dbReference>
<dbReference type="AlphaFoldDB" id="A0A1H7XPQ8"/>
<dbReference type="EMBL" id="FOBN01000013">
    <property type="protein sequence ID" value="SEM35167.1"/>
    <property type="molecule type" value="Genomic_DNA"/>
</dbReference>
<protein>
    <submittedName>
        <fullName evidence="2">Uncharacterized protein</fullName>
    </submittedName>
</protein>
<keyword evidence="4" id="KW-1185">Reference proteome</keyword>
<dbReference type="Proteomes" id="UP000198883">
    <property type="component" value="Unassembled WGS sequence"/>
</dbReference>
<dbReference type="InterPro" id="IPR011990">
    <property type="entry name" value="TPR-like_helical_dom_sf"/>
</dbReference>
<dbReference type="SUPFAM" id="SSF48452">
    <property type="entry name" value="TPR-like"/>
    <property type="match status" value="1"/>
</dbReference>
<evidence type="ECO:0000313" key="4">
    <source>
        <dbReference type="Proteomes" id="UP001224812"/>
    </source>
</evidence>
<dbReference type="EMBL" id="JASAVS010000022">
    <property type="protein sequence ID" value="MDP8086073.1"/>
    <property type="molecule type" value="Genomic_DNA"/>
</dbReference>
<dbReference type="Gene3D" id="1.25.40.10">
    <property type="entry name" value="Tetratricopeptide repeat domain"/>
    <property type="match status" value="1"/>
</dbReference>
<organism evidence="2 3">
    <name type="scientific">Phocoenobacter skyensis</name>
    <dbReference type="NCBI Taxonomy" id="97481"/>
    <lineage>
        <taxon>Bacteria</taxon>
        <taxon>Pseudomonadati</taxon>
        <taxon>Pseudomonadota</taxon>
        <taxon>Gammaproteobacteria</taxon>
        <taxon>Pasteurellales</taxon>
        <taxon>Pasteurellaceae</taxon>
        <taxon>Phocoenobacter</taxon>
    </lineage>
</organism>
<reference evidence="1 4" key="3">
    <citation type="journal article" date="2023" name="Front. Microbiol.">
        <title>Phylogeography and host specificity of Pasteurellaceae pathogenic to sea-farmed fish in the north-east Atlantic.</title>
        <authorList>
            <person name="Gulla S."/>
            <person name="Colquhoun D.J."/>
            <person name="Olsen A.B."/>
            <person name="Spilsberg B."/>
            <person name="Lagesen K."/>
            <person name="Aakesson C.P."/>
            <person name="Strom S."/>
            <person name="Manji F."/>
            <person name="Birkbeck T.H."/>
            <person name="Nilsen H.K."/>
        </authorList>
    </citation>
    <scope>NUCLEOTIDE SEQUENCE [LARGE SCALE GENOMIC DNA]</scope>
    <source>
        <strain evidence="1 4">VIO11850</strain>
    </source>
</reference>
<reference evidence="3" key="1">
    <citation type="submission" date="2016-10" db="EMBL/GenBank/DDBJ databases">
        <authorList>
            <person name="Varghese N."/>
            <person name="Submissions S."/>
        </authorList>
    </citation>
    <scope>NUCLEOTIDE SEQUENCE [LARGE SCALE GENOMIC DNA]</scope>
    <source>
        <strain evidence="3">DSM 24204</strain>
    </source>
</reference>
<name>A0A1H7XPQ8_9PAST</name>
<dbReference type="OrthoDB" id="7278101at2"/>
<proteinExistence type="predicted"/>